<dbReference type="Gene3D" id="1.10.10.10">
    <property type="entry name" value="Winged helix-like DNA-binding domain superfamily/Winged helix DNA-binding domain"/>
    <property type="match status" value="1"/>
</dbReference>
<dbReference type="InterPro" id="IPR036388">
    <property type="entry name" value="WH-like_DNA-bd_sf"/>
</dbReference>
<dbReference type="EMBL" id="JAGMWT010000002">
    <property type="protein sequence ID" value="KAH7136181.1"/>
    <property type="molecule type" value="Genomic_DNA"/>
</dbReference>
<dbReference type="OrthoDB" id="2410195at2759"/>
<dbReference type="InterPro" id="IPR001077">
    <property type="entry name" value="COMT_C"/>
</dbReference>
<evidence type="ECO:0000313" key="6">
    <source>
        <dbReference type="Proteomes" id="UP000700596"/>
    </source>
</evidence>
<evidence type="ECO:0000313" key="5">
    <source>
        <dbReference type="EMBL" id="KAH7136181.1"/>
    </source>
</evidence>
<feature type="domain" description="O-methyltransferase C-terminal" evidence="4">
    <location>
        <begin position="221"/>
        <end position="429"/>
    </location>
</feature>
<dbReference type="CDD" id="cd02440">
    <property type="entry name" value="AdoMet_MTases"/>
    <property type="match status" value="1"/>
</dbReference>
<dbReference type="InterPro" id="IPR036390">
    <property type="entry name" value="WH_DNA-bd_sf"/>
</dbReference>
<keyword evidence="3" id="KW-0949">S-adenosyl-L-methionine</keyword>
<evidence type="ECO:0000259" key="4">
    <source>
        <dbReference type="Pfam" id="PF00891"/>
    </source>
</evidence>
<dbReference type="Pfam" id="PF00891">
    <property type="entry name" value="Methyltransf_2"/>
    <property type="match status" value="1"/>
</dbReference>
<keyword evidence="2" id="KW-0808">Transferase</keyword>
<evidence type="ECO:0000256" key="3">
    <source>
        <dbReference type="ARBA" id="ARBA00022691"/>
    </source>
</evidence>
<dbReference type="SUPFAM" id="SSF46785">
    <property type="entry name" value="Winged helix' DNA-binding domain"/>
    <property type="match status" value="1"/>
</dbReference>
<accession>A0A9P9EGK3</accession>
<dbReference type="InterPro" id="IPR016461">
    <property type="entry name" value="COMT-like"/>
</dbReference>
<dbReference type="SUPFAM" id="SSF53335">
    <property type="entry name" value="S-adenosyl-L-methionine-dependent methyltransferases"/>
    <property type="match status" value="1"/>
</dbReference>
<name>A0A9P9EGK3_9PLEO</name>
<gene>
    <name evidence="5" type="ORF">B0J11DRAFT_556718</name>
</gene>
<organism evidence="5 6">
    <name type="scientific">Dendryphion nanum</name>
    <dbReference type="NCBI Taxonomy" id="256645"/>
    <lineage>
        <taxon>Eukaryota</taxon>
        <taxon>Fungi</taxon>
        <taxon>Dikarya</taxon>
        <taxon>Ascomycota</taxon>
        <taxon>Pezizomycotina</taxon>
        <taxon>Dothideomycetes</taxon>
        <taxon>Pleosporomycetidae</taxon>
        <taxon>Pleosporales</taxon>
        <taxon>Torulaceae</taxon>
        <taxon>Dendryphion</taxon>
    </lineage>
</organism>
<dbReference type="PANTHER" id="PTHR43712:SF16">
    <property type="entry name" value="O-METHYLTRANSFERASE ELCB"/>
    <property type="match status" value="1"/>
</dbReference>
<comment type="caution">
    <text evidence="5">The sequence shown here is derived from an EMBL/GenBank/DDBJ whole genome shotgun (WGS) entry which is preliminary data.</text>
</comment>
<reference evidence="5" key="1">
    <citation type="journal article" date="2021" name="Nat. Commun.">
        <title>Genetic determinants of endophytism in the Arabidopsis root mycobiome.</title>
        <authorList>
            <person name="Mesny F."/>
            <person name="Miyauchi S."/>
            <person name="Thiergart T."/>
            <person name="Pickel B."/>
            <person name="Atanasova L."/>
            <person name="Karlsson M."/>
            <person name="Huettel B."/>
            <person name="Barry K.W."/>
            <person name="Haridas S."/>
            <person name="Chen C."/>
            <person name="Bauer D."/>
            <person name="Andreopoulos W."/>
            <person name="Pangilinan J."/>
            <person name="LaButti K."/>
            <person name="Riley R."/>
            <person name="Lipzen A."/>
            <person name="Clum A."/>
            <person name="Drula E."/>
            <person name="Henrissat B."/>
            <person name="Kohler A."/>
            <person name="Grigoriev I.V."/>
            <person name="Martin F.M."/>
            <person name="Hacquard S."/>
        </authorList>
    </citation>
    <scope>NUCLEOTIDE SEQUENCE</scope>
    <source>
        <strain evidence="5">MPI-CAGE-CH-0243</strain>
    </source>
</reference>
<dbReference type="InterPro" id="IPR029063">
    <property type="entry name" value="SAM-dependent_MTases_sf"/>
</dbReference>
<dbReference type="PROSITE" id="PS51683">
    <property type="entry name" value="SAM_OMT_II"/>
    <property type="match status" value="1"/>
</dbReference>
<keyword evidence="1 5" id="KW-0489">Methyltransferase</keyword>
<dbReference type="GO" id="GO:0032259">
    <property type="term" value="P:methylation"/>
    <property type="evidence" value="ECO:0007669"/>
    <property type="project" value="UniProtKB-KW"/>
</dbReference>
<dbReference type="PANTHER" id="PTHR43712">
    <property type="entry name" value="PUTATIVE (AFU_ORTHOLOGUE AFUA_4G14580)-RELATED"/>
    <property type="match status" value="1"/>
</dbReference>
<dbReference type="Gene3D" id="3.40.50.150">
    <property type="entry name" value="Vaccinia Virus protein VP39"/>
    <property type="match status" value="1"/>
</dbReference>
<dbReference type="GO" id="GO:0008171">
    <property type="term" value="F:O-methyltransferase activity"/>
    <property type="evidence" value="ECO:0007669"/>
    <property type="project" value="InterPro"/>
</dbReference>
<protein>
    <submittedName>
        <fullName evidence="5">S-adenosyl-L-methionine-dependent methyltransferase</fullName>
    </submittedName>
</protein>
<dbReference type="AlphaFoldDB" id="A0A9P9EGK3"/>
<evidence type="ECO:0000256" key="1">
    <source>
        <dbReference type="ARBA" id="ARBA00022603"/>
    </source>
</evidence>
<dbReference type="Proteomes" id="UP000700596">
    <property type="component" value="Unassembled WGS sequence"/>
</dbReference>
<evidence type="ECO:0000256" key="2">
    <source>
        <dbReference type="ARBA" id="ARBA00022679"/>
    </source>
</evidence>
<sequence length="454" mass="50795">MANDTQAPSVLSLAKQVLELSARISTYLDSSAHVHSELRESSAEVPSSEEYEALRAPLNDAALDLLRLINGPKNTLRSFFFSHYDLAALQVALDRRFFHHVPLMTSSSGSGGEILSNGNCITKQGATIRDIALKANMDEDRTGRIMRLLATHRIFEEDTGERDVFRHTAASALLARDNDFHATADMQHPTEKILYHRMDDMLKAVSQTSALIKKSPYVSSTENSPFATAYGMKVYQYYEENPEKGKRFAQAMSSWSQLDRQISELRDAFPWETLGSGKVVDIGGGSGHISIALAQQYPFLHFVVQDISPNMLSQSQDSTIASLKDRISFQQHDFFQPQPIHDAGAFLLRQCLHNYNDADCVKIIKAVVPALEKCKKGTPFLINDVIMPKSGSTTRYEEHHLRQVDFCMLVVLGAKQRSEEDFVELLKEADSRFKIVNVYNNALGVGLLEVHLNV</sequence>
<proteinExistence type="predicted"/>
<keyword evidence="6" id="KW-1185">Reference proteome</keyword>